<organism evidence="3 4">
    <name type="scientific">Silurus asotus</name>
    <name type="common">Amur catfish</name>
    <name type="synonym">Parasilurus asotus</name>
    <dbReference type="NCBI Taxonomy" id="30991"/>
    <lineage>
        <taxon>Eukaryota</taxon>
        <taxon>Metazoa</taxon>
        <taxon>Chordata</taxon>
        <taxon>Craniata</taxon>
        <taxon>Vertebrata</taxon>
        <taxon>Euteleostomi</taxon>
        <taxon>Actinopterygii</taxon>
        <taxon>Neopterygii</taxon>
        <taxon>Teleostei</taxon>
        <taxon>Ostariophysi</taxon>
        <taxon>Siluriformes</taxon>
        <taxon>Siluridae</taxon>
        <taxon>Silurus</taxon>
    </lineage>
</organism>
<feature type="domain" description="Ig-like" evidence="2">
    <location>
        <begin position="9"/>
        <end position="91"/>
    </location>
</feature>
<keyword evidence="4" id="KW-1185">Reference proteome</keyword>
<accession>A0AAD5FTI3</accession>
<dbReference type="GO" id="GO:0003007">
    <property type="term" value="P:heart morphogenesis"/>
    <property type="evidence" value="ECO:0007669"/>
    <property type="project" value="UniProtKB-ARBA"/>
</dbReference>
<dbReference type="FunFam" id="2.60.40.10:FF:000107">
    <property type="entry name" value="Myosin, light chain kinase a"/>
    <property type="match status" value="1"/>
</dbReference>
<dbReference type="PROSITE" id="PS50835">
    <property type="entry name" value="IG_LIKE"/>
    <property type="match status" value="1"/>
</dbReference>
<evidence type="ECO:0000313" key="4">
    <source>
        <dbReference type="Proteomes" id="UP001205998"/>
    </source>
</evidence>
<dbReference type="AlphaFoldDB" id="A0AAD5FTI3"/>
<keyword evidence="1" id="KW-0393">Immunoglobulin domain</keyword>
<dbReference type="Gene3D" id="2.60.40.10">
    <property type="entry name" value="Immunoglobulins"/>
    <property type="match status" value="1"/>
</dbReference>
<dbReference type="InterPro" id="IPR013098">
    <property type="entry name" value="Ig_I-set"/>
</dbReference>
<evidence type="ECO:0000313" key="3">
    <source>
        <dbReference type="EMBL" id="KAI5628585.1"/>
    </source>
</evidence>
<protein>
    <submittedName>
        <fullName evidence="3">Titin isoform X2</fullName>
    </submittedName>
</protein>
<gene>
    <name evidence="3" type="ORF">C0J50_3075</name>
</gene>
<dbReference type="InterPro" id="IPR027417">
    <property type="entry name" value="P-loop_NTPase"/>
</dbReference>
<dbReference type="SMART" id="SM00409">
    <property type="entry name" value="IG"/>
    <property type="match status" value="1"/>
</dbReference>
<sequence>MQDEVHCLEEFITVLADKQVKRGDTITLSCKANTELVIVTWTKNDMKLCCVKDKHIILNNATKFSLEIVNAQESDGGKYTINLKNRKGEISCSSYVRVEIKEWRNFDSNQKQLLNNLKEFKIFHKIPKLRFLLYGPVGGGKSSTINTIRTIFEGRQLVDCLAAALAETSHTKRVSPVCLISANDFLMIIKIPFMVQPC</sequence>
<reference evidence="3" key="1">
    <citation type="submission" date="2018-07" db="EMBL/GenBank/DDBJ databases">
        <title>Comparative genomics of catfishes provides insights into carnivory and benthic adaptation.</title>
        <authorList>
            <person name="Zhang Y."/>
            <person name="Wang D."/>
            <person name="Peng Z."/>
            <person name="Zheng S."/>
            <person name="Shao F."/>
            <person name="Tao W."/>
        </authorList>
    </citation>
    <scope>NUCLEOTIDE SEQUENCE</scope>
    <source>
        <strain evidence="3">Chongqing</strain>
    </source>
</reference>
<evidence type="ECO:0000259" key="2">
    <source>
        <dbReference type="PROSITE" id="PS50835"/>
    </source>
</evidence>
<dbReference type="InterPro" id="IPR007110">
    <property type="entry name" value="Ig-like_dom"/>
</dbReference>
<dbReference type="SUPFAM" id="SSF48726">
    <property type="entry name" value="Immunoglobulin"/>
    <property type="match status" value="1"/>
</dbReference>
<dbReference type="EMBL" id="MU545793">
    <property type="protein sequence ID" value="KAI5628585.1"/>
    <property type="molecule type" value="Genomic_DNA"/>
</dbReference>
<evidence type="ECO:0000256" key="1">
    <source>
        <dbReference type="ARBA" id="ARBA00023319"/>
    </source>
</evidence>
<dbReference type="SUPFAM" id="SSF52540">
    <property type="entry name" value="P-loop containing nucleoside triphosphate hydrolases"/>
    <property type="match status" value="1"/>
</dbReference>
<comment type="caution">
    <text evidence="3">The sequence shown here is derived from an EMBL/GenBank/DDBJ whole genome shotgun (WGS) entry which is preliminary data.</text>
</comment>
<proteinExistence type="predicted"/>
<dbReference type="Proteomes" id="UP001205998">
    <property type="component" value="Unassembled WGS sequence"/>
</dbReference>
<dbReference type="InterPro" id="IPR013783">
    <property type="entry name" value="Ig-like_fold"/>
</dbReference>
<name>A0AAD5FTI3_SILAS</name>
<dbReference type="GO" id="GO:0055013">
    <property type="term" value="P:cardiac muscle cell development"/>
    <property type="evidence" value="ECO:0007669"/>
    <property type="project" value="UniProtKB-ARBA"/>
</dbReference>
<dbReference type="InterPro" id="IPR036179">
    <property type="entry name" value="Ig-like_dom_sf"/>
</dbReference>
<dbReference type="InterPro" id="IPR003599">
    <property type="entry name" value="Ig_sub"/>
</dbReference>
<dbReference type="Pfam" id="PF07679">
    <property type="entry name" value="I-set"/>
    <property type="match status" value="1"/>
</dbReference>